<protein>
    <submittedName>
        <fullName evidence="2">Uncharacterized protein</fullName>
    </submittedName>
</protein>
<gene>
    <name evidence="2" type="ORF">GTW51_10055</name>
</gene>
<dbReference type="EMBL" id="JAAAMJ010000006">
    <property type="protein sequence ID" value="NDV87044.1"/>
    <property type="molecule type" value="Genomic_DNA"/>
</dbReference>
<sequence length="310" mass="31860">MKNLLDRILRSPDDGVGAGGDPAAVAAAAAAAAGAAGTGEGAGAGAGEGDPAAAAAAAAAAGAGAAADGPYRPEGLADSYHGKDDRETIDKLFKAVDGYRKRDSDNGVPDDIAAYREFGEVDEKLKPYFDTLEGDGLFDDIANKAKELGISKGKLHGLLGVYMEKASEMGVLEAPIDVAAERKALLPDNAASMPQQQQDAAVERRINDAHGWVESMVARGLDKESADHMTMMLGDSAKGIKAIEFFKGQLGGDGNAQPTNGGSNGGGGNDARTELARRSALPENDPASPKFNKASFDQLNADYQKTLPGD</sequence>
<keyword evidence="3" id="KW-1185">Reference proteome</keyword>
<evidence type="ECO:0000313" key="2">
    <source>
        <dbReference type="EMBL" id="NDV87044.1"/>
    </source>
</evidence>
<evidence type="ECO:0000256" key="1">
    <source>
        <dbReference type="SAM" id="MobiDB-lite"/>
    </source>
</evidence>
<organism evidence="2 3">
    <name type="scientific">Aurantimonas aggregata</name>
    <dbReference type="NCBI Taxonomy" id="2047720"/>
    <lineage>
        <taxon>Bacteria</taxon>
        <taxon>Pseudomonadati</taxon>
        <taxon>Pseudomonadota</taxon>
        <taxon>Alphaproteobacteria</taxon>
        <taxon>Hyphomicrobiales</taxon>
        <taxon>Aurantimonadaceae</taxon>
        <taxon>Aurantimonas</taxon>
    </lineage>
</organism>
<dbReference type="Proteomes" id="UP000476332">
    <property type="component" value="Unassembled WGS sequence"/>
</dbReference>
<comment type="caution">
    <text evidence="2">The sequence shown here is derived from an EMBL/GenBank/DDBJ whole genome shotgun (WGS) entry which is preliminary data.</text>
</comment>
<evidence type="ECO:0000313" key="3">
    <source>
        <dbReference type="Proteomes" id="UP000476332"/>
    </source>
</evidence>
<reference evidence="2 3" key="1">
    <citation type="submission" date="2020-01" db="EMBL/GenBank/DDBJ databases">
        <title>Genomes of bacteria type strains.</title>
        <authorList>
            <person name="Chen J."/>
            <person name="Zhu S."/>
            <person name="Chen J."/>
        </authorList>
    </citation>
    <scope>NUCLEOTIDE SEQUENCE [LARGE SCALE GENOMIC DNA]</scope>
    <source>
        <strain evidence="2 3">KCTC 52919</strain>
    </source>
</reference>
<proteinExistence type="predicted"/>
<accession>A0A6L9MGU1</accession>
<dbReference type="RefSeq" id="WP_163043801.1">
    <property type="nucleotide sequence ID" value="NZ_JAAAMJ010000006.1"/>
</dbReference>
<name>A0A6L9MGU1_9HYPH</name>
<dbReference type="AlphaFoldDB" id="A0A6L9MGU1"/>
<feature type="region of interest" description="Disordered" evidence="1">
    <location>
        <begin position="251"/>
        <end position="310"/>
    </location>
</feature>